<comment type="caution">
    <text evidence="2">The sequence shown here is derived from an EMBL/GenBank/DDBJ whole genome shotgun (WGS) entry which is preliminary data.</text>
</comment>
<dbReference type="EMBL" id="JBHTLK010000046">
    <property type="protein sequence ID" value="MFD1147782.1"/>
    <property type="molecule type" value="Genomic_DNA"/>
</dbReference>
<evidence type="ECO:0000313" key="2">
    <source>
        <dbReference type="EMBL" id="MFD1147782.1"/>
    </source>
</evidence>
<reference evidence="3" key="1">
    <citation type="journal article" date="2019" name="Int. J. Syst. Evol. Microbiol.">
        <title>The Global Catalogue of Microorganisms (GCM) 10K type strain sequencing project: providing services to taxonomists for standard genome sequencing and annotation.</title>
        <authorList>
            <consortium name="The Broad Institute Genomics Platform"/>
            <consortium name="The Broad Institute Genome Sequencing Center for Infectious Disease"/>
            <person name="Wu L."/>
            <person name="Ma J."/>
        </authorList>
    </citation>
    <scope>NUCLEOTIDE SEQUENCE [LARGE SCALE GENOMIC DNA]</scope>
    <source>
        <strain evidence="3">CCUG 60214</strain>
    </source>
</reference>
<keyword evidence="3" id="KW-1185">Reference proteome</keyword>
<proteinExistence type="predicted"/>
<dbReference type="RefSeq" id="WP_380723207.1">
    <property type="nucleotide sequence ID" value="NZ_JBHTLK010000046.1"/>
</dbReference>
<organism evidence="2 3">
    <name type="scientific">Saccharothrix hoggarensis</name>
    <dbReference type="NCBI Taxonomy" id="913853"/>
    <lineage>
        <taxon>Bacteria</taxon>
        <taxon>Bacillati</taxon>
        <taxon>Actinomycetota</taxon>
        <taxon>Actinomycetes</taxon>
        <taxon>Pseudonocardiales</taxon>
        <taxon>Pseudonocardiaceae</taxon>
        <taxon>Saccharothrix</taxon>
    </lineage>
</organism>
<evidence type="ECO:0000313" key="3">
    <source>
        <dbReference type="Proteomes" id="UP001597168"/>
    </source>
</evidence>
<dbReference type="Proteomes" id="UP001597168">
    <property type="component" value="Unassembled WGS sequence"/>
</dbReference>
<feature type="compositionally biased region" description="Basic and acidic residues" evidence="1">
    <location>
        <begin position="71"/>
        <end position="92"/>
    </location>
</feature>
<name>A0ABW3QSK5_9PSEU</name>
<sequence>MAARRTPLAVTSVVLRSNGPATASADSGRVATGSRLTAHRPDRCAGAGLNRRVDDSSDRADRRLVRGVGPRSDRHAGDRLNRRAGDLSDRLARSGPGHGLAATNDHRRATGAATATATARHVLAVVGGSRVWGVEP</sequence>
<protein>
    <submittedName>
        <fullName evidence="2">Uncharacterized protein</fullName>
    </submittedName>
</protein>
<feature type="compositionally biased region" description="Basic and acidic residues" evidence="1">
    <location>
        <begin position="51"/>
        <end position="64"/>
    </location>
</feature>
<gene>
    <name evidence="2" type="ORF">ACFQ3T_11650</name>
</gene>
<evidence type="ECO:0000256" key="1">
    <source>
        <dbReference type="SAM" id="MobiDB-lite"/>
    </source>
</evidence>
<feature type="region of interest" description="Disordered" evidence="1">
    <location>
        <begin position="19"/>
        <end position="114"/>
    </location>
</feature>
<accession>A0ABW3QSK5</accession>